<dbReference type="CDD" id="cd17315">
    <property type="entry name" value="MFS_GLUT_like"/>
    <property type="match status" value="1"/>
</dbReference>
<feature type="transmembrane region" description="Helical" evidence="8">
    <location>
        <begin position="488"/>
        <end position="506"/>
    </location>
</feature>
<dbReference type="PROSITE" id="PS00217">
    <property type="entry name" value="SUGAR_TRANSPORT_2"/>
    <property type="match status" value="1"/>
</dbReference>
<organism evidence="10 11">
    <name type="scientific">Trifolium pratense</name>
    <name type="common">Red clover</name>
    <dbReference type="NCBI Taxonomy" id="57577"/>
    <lineage>
        <taxon>Eukaryota</taxon>
        <taxon>Viridiplantae</taxon>
        <taxon>Streptophyta</taxon>
        <taxon>Embryophyta</taxon>
        <taxon>Tracheophyta</taxon>
        <taxon>Spermatophyta</taxon>
        <taxon>Magnoliopsida</taxon>
        <taxon>eudicotyledons</taxon>
        <taxon>Gunneridae</taxon>
        <taxon>Pentapetalae</taxon>
        <taxon>rosids</taxon>
        <taxon>fabids</taxon>
        <taxon>Fabales</taxon>
        <taxon>Fabaceae</taxon>
        <taxon>Papilionoideae</taxon>
        <taxon>50 kb inversion clade</taxon>
        <taxon>NPAAA clade</taxon>
        <taxon>Hologalegina</taxon>
        <taxon>IRL clade</taxon>
        <taxon>Trifolieae</taxon>
        <taxon>Trifolium</taxon>
    </lineage>
</organism>
<protein>
    <submittedName>
        <fullName evidence="10">Putative plastidic glucose transporter 1-like protein</fullName>
    </submittedName>
</protein>
<feature type="transmembrane region" description="Helical" evidence="8">
    <location>
        <begin position="906"/>
        <end position="928"/>
    </location>
</feature>
<feature type="transmembrane region" description="Helical" evidence="8">
    <location>
        <begin position="358"/>
        <end position="378"/>
    </location>
</feature>
<dbReference type="PRINTS" id="PR00171">
    <property type="entry name" value="SUGRTRNSPORT"/>
</dbReference>
<dbReference type="Pfam" id="PF00083">
    <property type="entry name" value="Sugar_tr"/>
    <property type="match status" value="1"/>
</dbReference>
<dbReference type="InterPro" id="IPR037185">
    <property type="entry name" value="EmrE-like"/>
</dbReference>
<name>A0A2K3NL74_TRIPR</name>
<feature type="domain" description="Major facilitator superfamily (MFS) profile" evidence="9">
    <location>
        <begin position="86"/>
        <end position="510"/>
    </location>
</feature>
<dbReference type="InterPro" id="IPR003663">
    <property type="entry name" value="Sugar/inositol_transpt"/>
</dbReference>
<feature type="transmembrane region" description="Helical" evidence="8">
    <location>
        <begin position="880"/>
        <end position="900"/>
    </location>
</feature>
<evidence type="ECO:0000256" key="2">
    <source>
        <dbReference type="ARBA" id="ARBA00007635"/>
    </source>
</evidence>
<dbReference type="PROSITE" id="PS50850">
    <property type="entry name" value="MFS"/>
    <property type="match status" value="1"/>
</dbReference>
<dbReference type="InterPro" id="IPR005828">
    <property type="entry name" value="MFS_sugar_transport-like"/>
</dbReference>
<keyword evidence="10" id="KW-0762">Sugar transport</keyword>
<feature type="transmembrane region" description="Helical" evidence="8">
    <location>
        <begin position="712"/>
        <end position="736"/>
    </location>
</feature>
<dbReference type="InterPro" id="IPR045263">
    <property type="entry name" value="GLUT"/>
</dbReference>
<evidence type="ECO:0000256" key="7">
    <source>
        <dbReference type="SAM" id="MobiDB-lite"/>
    </source>
</evidence>
<dbReference type="InterPro" id="IPR036259">
    <property type="entry name" value="MFS_trans_sf"/>
</dbReference>
<feature type="transmembrane region" description="Helical" evidence="8">
    <location>
        <begin position="775"/>
        <end position="797"/>
    </location>
</feature>
<dbReference type="EMBL" id="ASHM01000069">
    <property type="protein sequence ID" value="PNY03794.1"/>
    <property type="molecule type" value="Genomic_DNA"/>
</dbReference>
<evidence type="ECO:0000313" key="11">
    <source>
        <dbReference type="Proteomes" id="UP000236291"/>
    </source>
</evidence>
<comment type="caution">
    <text evidence="10">The sequence shown here is derived from an EMBL/GenBank/DDBJ whole genome shotgun (WGS) entry which is preliminary data.</text>
</comment>
<sequence>MNSIVSSAIISTHSNPKLVFFSKPKIKTKSYSLNYSYHLPKLRVSAIKDQNPESKIPNVADEVTEHPLDENGGGGFDLGWLPAFPHVLVASMSNFTFGYHIGVMNGPIISIARELGFEGNSFIEGLVVSIFIAGAFIGSLSTGSLVDKLGCRLTFQIDTIPLILGAIISANAHSLDEILWGRFLVGLGIGVNVVLVPIYISEVAPTKYRGALGSLCQIGTCLGIIASLSLGIPSETDPHWWRTMLYIASVPSFIVGLGMQFAVDSPRWLCKSGRINDAKKVVRELWGASEVEGAIEEFQSVSKNDGSDLDSRWSEILEQPHSRVAFIGGALFVFQQFAGINGVLYFSSLTFQNVGVQSSALASLFVGLTNFAGALCALHLIDREGRQKLIIGSYLGMAISMFLVVYAVIFPLDEQLSNNLSILGTIMYIFSFAIGAGPVTGIIVPELSSTRTRGKIMGFSFSTHWVCNFVVGLFFLELVEKFGVAPVYASFGSVSLLAAAFARYFLVETKGRSLEELSINKSITNQKIRVKETPFSQSFSFLPSSFPPFSLSDRFIPTFSFLSFDVVVSFRYDFSPNLNEMHAPKSTTASSESKPASDHVVELIVRDASQPQPQPPPPQPQSSSDESRDNAKDQIAPLLSRTDRPKINIFTASYPRRKPRDEVTRLLESETSPFTQIILWIWNGSRYSGLLCMALSSLIYFLMGVLSDIFSVQAIPLFETAFTRCTIVLILSYFWLRRSEQPLFGTSNVRIILLLRAIAGCISMSSFVYCFQKLPLVQAIVLNSTTPVMASIMARFFLREKLKIADIATLACSFFGVLFFFREMLATQGQLAKVEEANNANAKPSHHIFAILVGIFSSIIGGTSYCLIKAGAKASDQPLLTVFSFGILASPAMGICTYIFEDFVLPRVQSIILMVVLGILAFFAEVLLARGLQLERMGKVINIQYMEAALTQFWSLALAFLTPAFDHLIGILLIVISVSCTMYIGPDKEMDDMN</sequence>
<dbReference type="SUPFAM" id="SSF103473">
    <property type="entry name" value="MFS general substrate transporter"/>
    <property type="match status" value="1"/>
</dbReference>
<evidence type="ECO:0000256" key="5">
    <source>
        <dbReference type="ARBA" id="ARBA00022989"/>
    </source>
</evidence>
<dbReference type="PANTHER" id="PTHR23503">
    <property type="entry name" value="SOLUTE CARRIER FAMILY 2"/>
    <property type="match status" value="1"/>
</dbReference>
<evidence type="ECO:0000256" key="1">
    <source>
        <dbReference type="ARBA" id="ARBA00004141"/>
    </source>
</evidence>
<keyword evidence="4 8" id="KW-0812">Transmembrane</keyword>
<feature type="transmembrane region" description="Helical" evidence="8">
    <location>
        <begin position="244"/>
        <end position="263"/>
    </location>
</feature>
<dbReference type="GO" id="GO:0015149">
    <property type="term" value="F:hexose transmembrane transporter activity"/>
    <property type="evidence" value="ECO:0007669"/>
    <property type="project" value="TreeGrafter"/>
</dbReference>
<proteinExistence type="inferred from homology"/>
<feature type="transmembrane region" description="Helical" evidence="8">
    <location>
        <begin position="422"/>
        <end position="444"/>
    </location>
</feature>
<dbReference type="AlphaFoldDB" id="A0A2K3NL74"/>
<dbReference type="GO" id="GO:0016020">
    <property type="term" value="C:membrane"/>
    <property type="evidence" value="ECO:0007669"/>
    <property type="project" value="UniProtKB-SubCell"/>
</dbReference>
<dbReference type="Gene3D" id="1.20.1250.20">
    <property type="entry name" value="MFS general substrate transporter like domains"/>
    <property type="match status" value="1"/>
</dbReference>
<comment type="subcellular location">
    <subcellularLocation>
        <location evidence="1">Membrane</location>
        <topology evidence="1">Multi-pass membrane protein</topology>
    </subcellularLocation>
</comment>
<feature type="region of interest" description="Disordered" evidence="7">
    <location>
        <begin position="608"/>
        <end position="632"/>
    </location>
</feature>
<keyword evidence="6 8" id="KW-0472">Membrane</keyword>
<feature type="transmembrane region" description="Helical" evidence="8">
    <location>
        <begin position="324"/>
        <end position="346"/>
    </location>
</feature>
<feature type="transmembrane region" description="Helical" evidence="8">
    <location>
        <begin position="390"/>
        <end position="410"/>
    </location>
</feature>
<dbReference type="Pfam" id="PF00892">
    <property type="entry name" value="EamA"/>
    <property type="match status" value="1"/>
</dbReference>
<evidence type="ECO:0000256" key="8">
    <source>
        <dbReference type="SAM" id="Phobius"/>
    </source>
</evidence>
<evidence type="ECO:0000256" key="4">
    <source>
        <dbReference type="ARBA" id="ARBA00022692"/>
    </source>
</evidence>
<dbReference type="Proteomes" id="UP000236291">
    <property type="component" value="Unassembled WGS sequence"/>
</dbReference>
<dbReference type="NCBIfam" id="TIGR00879">
    <property type="entry name" value="SP"/>
    <property type="match status" value="1"/>
</dbReference>
<evidence type="ECO:0000256" key="3">
    <source>
        <dbReference type="ARBA" id="ARBA00022448"/>
    </source>
</evidence>
<evidence type="ECO:0000313" key="10">
    <source>
        <dbReference type="EMBL" id="PNY03794.1"/>
    </source>
</evidence>
<feature type="transmembrane region" description="Helical" evidence="8">
    <location>
        <begin position="178"/>
        <end position="200"/>
    </location>
</feature>
<feature type="transmembrane region" description="Helical" evidence="8">
    <location>
        <begin position="126"/>
        <end position="146"/>
    </location>
</feature>
<keyword evidence="5 8" id="KW-1133">Transmembrane helix</keyword>
<evidence type="ECO:0000259" key="9">
    <source>
        <dbReference type="PROSITE" id="PS50850"/>
    </source>
</evidence>
<dbReference type="STRING" id="57577.A0A2K3NL74"/>
<comment type="similarity">
    <text evidence="2">Belongs to the drug/metabolite transporter (DMT) superfamily. Plant drug/metabolite exporter (P-DME) (TC 2.A.7.4) family.</text>
</comment>
<reference evidence="10 11" key="1">
    <citation type="journal article" date="2014" name="Am. J. Bot.">
        <title>Genome assembly and annotation for red clover (Trifolium pratense; Fabaceae).</title>
        <authorList>
            <person name="Istvanek J."/>
            <person name="Jaros M."/>
            <person name="Krenek A."/>
            <person name="Repkova J."/>
        </authorList>
    </citation>
    <scope>NUCLEOTIDE SEQUENCE [LARGE SCALE GENOMIC DNA]</scope>
    <source>
        <strain evidence="11">cv. Tatra</strain>
        <tissue evidence="10">Young leaves</tissue>
    </source>
</reference>
<feature type="transmembrane region" description="Helical" evidence="8">
    <location>
        <begin position="212"/>
        <end position="232"/>
    </location>
</feature>
<dbReference type="PANTHER" id="PTHR23503:SF103">
    <property type="entry name" value="PLASTIDIC GLUCOSE TRANSPORTER 1-RELATED"/>
    <property type="match status" value="1"/>
</dbReference>
<feature type="transmembrane region" description="Helical" evidence="8">
    <location>
        <begin position="848"/>
        <end position="868"/>
    </location>
</feature>
<evidence type="ECO:0000256" key="6">
    <source>
        <dbReference type="ARBA" id="ARBA00023136"/>
    </source>
</evidence>
<dbReference type="InterPro" id="IPR020846">
    <property type="entry name" value="MFS_dom"/>
</dbReference>
<gene>
    <name evidence="10" type="ORF">L195_g000204</name>
</gene>
<feature type="transmembrane region" description="Helical" evidence="8">
    <location>
        <begin position="456"/>
        <end position="476"/>
    </location>
</feature>
<dbReference type="SUPFAM" id="SSF103481">
    <property type="entry name" value="Multidrug resistance efflux transporter EmrE"/>
    <property type="match status" value="1"/>
</dbReference>
<feature type="transmembrane region" description="Helical" evidence="8">
    <location>
        <begin position="804"/>
        <end position="821"/>
    </location>
</feature>
<dbReference type="InterPro" id="IPR000620">
    <property type="entry name" value="EamA_dom"/>
</dbReference>
<dbReference type="InterPro" id="IPR005829">
    <property type="entry name" value="Sugar_transporter_CS"/>
</dbReference>
<reference evidence="10 11" key="2">
    <citation type="journal article" date="2017" name="Front. Plant Sci.">
        <title>Gene Classification and Mining of Molecular Markers Useful in Red Clover (Trifolium pratense) Breeding.</title>
        <authorList>
            <person name="Istvanek J."/>
            <person name="Dluhosova J."/>
            <person name="Dluhos P."/>
            <person name="Patkova L."/>
            <person name="Nedelnik J."/>
            <person name="Repkova J."/>
        </authorList>
    </citation>
    <scope>NUCLEOTIDE SEQUENCE [LARGE SCALE GENOMIC DNA]</scope>
    <source>
        <strain evidence="11">cv. Tatra</strain>
        <tissue evidence="10">Young leaves</tissue>
    </source>
</reference>
<accession>A0A2K3NL74</accession>
<feature type="transmembrane region" description="Helical" evidence="8">
    <location>
        <begin position="687"/>
        <end position="706"/>
    </location>
</feature>
<feature type="transmembrane region" description="Helical" evidence="8">
    <location>
        <begin position="748"/>
        <end position="769"/>
    </location>
</feature>
<keyword evidence="3" id="KW-0813">Transport</keyword>